<protein>
    <recommendedName>
        <fullName evidence="3">DUF3289 family protein</fullName>
    </recommendedName>
</protein>
<dbReference type="InterPro" id="IPR017483">
    <property type="entry name" value="CHP03034"/>
</dbReference>
<accession>A0A085JQ10</accession>
<gene>
    <name evidence="1" type="ORF">GTPT_0131</name>
</gene>
<dbReference type="RefSeq" id="WP_029989642.1">
    <property type="nucleotide sequence ID" value="NZ_ATMJ01000006.1"/>
</dbReference>
<dbReference type="NCBIfam" id="TIGR03034">
    <property type="entry name" value="YPO3983 family protein"/>
    <property type="match status" value="1"/>
</dbReference>
<evidence type="ECO:0008006" key="3">
    <source>
        <dbReference type="Google" id="ProtNLM"/>
    </source>
</evidence>
<keyword evidence="2" id="KW-1185">Reference proteome</keyword>
<dbReference type="Proteomes" id="UP000028602">
    <property type="component" value="Unassembled WGS sequence"/>
</dbReference>
<proteinExistence type="predicted"/>
<name>A0A085JQ10_9GAMM</name>
<comment type="caution">
    <text evidence="1">The sequence shown here is derived from an EMBL/GenBank/DDBJ whole genome shotgun (WGS) entry which is preliminary data.</text>
</comment>
<sequence length="284" mass="33719">MVALQFPFTLFRTQKWMDDYGASDMRCGDLTEAQLISQYRLDYISDRVDPWTLTRRSSMDRPQSMFCCNLRGQGEKITRQQCAAMLFDEFRSLSRKFSLYGPYSHLIEKMITHMQHGNGTPFRDISLDRALKEQVLKDNSKENSTRLFLKEAFRNNIDWENQYFPIHKKDELRTAILKGKLPKFDRFQDSFNGMGITVHDIWAAHITIKSLQIDNDRYRAVVNYKVQDHFGLDSDDILKTKFGQFHFFRIWFVLQRYNQFGFRPFMTNMEASVEMTGERNESKK</sequence>
<dbReference type="Pfam" id="PF11692">
    <property type="entry name" value="DUF3289"/>
    <property type="match status" value="1"/>
</dbReference>
<dbReference type="AlphaFoldDB" id="A0A085JQ10"/>
<dbReference type="EMBL" id="JMPR01000004">
    <property type="protein sequence ID" value="KFD22556.1"/>
    <property type="molecule type" value="Genomic_DNA"/>
</dbReference>
<organism evidence="1 2">
    <name type="scientific">Tatumella ptyseos ATCC 33301</name>
    <dbReference type="NCBI Taxonomy" id="1005995"/>
    <lineage>
        <taxon>Bacteria</taxon>
        <taxon>Pseudomonadati</taxon>
        <taxon>Pseudomonadota</taxon>
        <taxon>Gammaproteobacteria</taxon>
        <taxon>Enterobacterales</taxon>
        <taxon>Erwiniaceae</taxon>
        <taxon>Tatumella</taxon>
    </lineage>
</organism>
<evidence type="ECO:0000313" key="2">
    <source>
        <dbReference type="Proteomes" id="UP000028602"/>
    </source>
</evidence>
<dbReference type="eggNOG" id="COG0739">
    <property type="taxonomic scope" value="Bacteria"/>
</dbReference>
<dbReference type="OrthoDB" id="612868at2"/>
<reference evidence="1 2" key="1">
    <citation type="submission" date="2014-05" db="EMBL/GenBank/DDBJ databases">
        <title>ATOL: Assembling a taxonomically balanced genome-scale reconstruction of the evolutionary history of the Enterobacteriaceae.</title>
        <authorList>
            <person name="Plunkett G.III."/>
            <person name="Neeno-Eckwall E.C."/>
            <person name="Glasner J.D."/>
            <person name="Perna N.T."/>
        </authorList>
    </citation>
    <scope>NUCLEOTIDE SEQUENCE [LARGE SCALE GENOMIC DNA]</scope>
    <source>
        <strain evidence="1 2">ATCC 33301</strain>
    </source>
</reference>
<evidence type="ECO:0000313" key="1">
    <source>
        <dbReference type="EMBL" id="KFD22556.1"/>
    </source>
</evidence>